<protein>
    <submittedName>
        <fullName evidence="2">Uncharacterized protein</fullName>
    </submittedName>
</protein>
<sequence>MAEVKSEAKTSAFFIIEFPVVTDTEVGSQPNWRLLIHKPLQFCLGPFEPGFLLLDDFHITVLTRRFQMVLSAPNFSFGFLDGFFVVILYRRFATVTLDIGQRLLQAGLAINIIRCVGALYLSDKFSTARRATLTRVGE</sequence>
<keyword evidence="1" id="KW-0812">Transmembrane</keyword>
<organism evidence="2 3">
    <name type="scientific">Pseudomonas fluorescens</name>
    <dbReference type="NCBI Taxonomy" id="294"/>
    <lineage>
        <taxon>Bacteria</taxon>
        <taxon>Pseudomonadati</taxon>
        <taxon>Pseudomonadota</taxon>
        <taxon>Gammaproteobacteria</taxon>
        <taxon>Pseudomonadales</taxon>
        <taxon>Pseudomonadaceae</taxon>
        <taxon>Pseudomonas</taxon>
    </lineage>
</organism>
<dbReference type="AlphaFoldDB" id="A0A5E6Q564"/>
<evidence type="ECO:0000313" key="3">
    <source>
        <dbReference type="Proteomes" id="UP000326241"/>
    </source>
</evidence>
<accession>A0A5E6Q564</accession>
<feature type="transmembrane region" description="Helical" evidence="1">
    <location>
        <begin position="104"/>
        <end position="121"/>
    </location>
</feature>
<evidence type="ECO:0000256" key="1">
    <source>
        <dbReference type="SAM" id="Phobius"/>
    </source>
</evidence>
<name>A0A5E6Q564_PSEFL</name>
<keyword evidence="1" id="KW-1133">Transmembrane helix</keyword>
<keyword evidence="1" id="KW-0472">Membrane</keyword>
<feature type="transmembrane region" description="Helical" evidence="1">
    <location>
        <begin position="74"/>
        <end position="92"/>
    </location>
</feature>
<reference evidence="2 3" key="1">
    <citation type="submission" date="2019-09" db="EMBL/GenBank/DDBJ databases">
        <authorList>
            <person name="Chandra G."/>
            <person name="Truman W A."/>
        </authorList>
    </citation>
    <scope>NUCLEOTIDE SEQUENCE [LARGE SCALE GENOMIC DNA]</scope>
    <source>
        <strain evidence="2">PS624</strain>
    </source>
</reference>
<evidence type="ECO:0000313" key="2">
    <source>
        <dbReference type="EMBL" id="VVM50773.1"/>
    </source>
</evidence>
<gene>
    <name evidence="2" type="ORF">PS624_00770</name>
</gene>
<dbReference type="Proteomes" id="UP000326241">
    <property type="component" value="Unassembled WGS sequence"/>
</dbReference>
<proteinExistence type="predicted"/>
<dbReference type="EMBL" id="CABVGZ010000005">
    <property type="protein sequence ID" value="VVM50773.1"/>
    <property type="molecule type" value="Genomic_DNA"/>
</dbReference>